<evidence type="ECO:0000256" key="1">
    <source>
        <dbReference type="SAM" id="MobiDB-lite"/>
    </source>
</evidence>
<dbReference type="AlphaFoldDB" id="A0A9P4YRA5"/>
<feature type="compositionally biased region" description="Polar residues" evidence="1">
    <location>
        <begin position="248"/>
        <end position="260"/>
    </location>
</feature>
<proteinExistence type="predicted"/>
<gene>
    <name evidence="2" type="ORF">GMORB2_3288</name>
</gene>
<sequence length="457" mass="49826">MLAAHRDQENLVHSHQAGPGKQQMPKTPGARYPKTPLRPGHNDENAPTAFAGKTGLGGTKAGNTMTKGNGNQGLSTPMGKRALLPDGEGFHCSNLSHHIGQRSRAPLGAKTTNAKARAAPDTGVKGIVKEIEKTALKQPTAQKPKPKSALQIEVKNDPEPTPQDGEEPEYAPPRPAELPYESDLLPKGGLSMEGLKRENLFLGYYEHFINPIDENGVSRRDRQLKDEMRSVMDRAVRKNQKDLDEVDWNTSDSTQSTTRMIKQKPDAPEVAEAKMARKVRVNPVDKQQPSTIRARKAASTLAVHTDGPRKTAPRKTPTPTVAPARRPLSSLMTGRKPAKSNLQEMKTRDSNNTAAEAASRTTLGYNKGKSASGMVHPRAPSQASSVSGRSTTKTPVRRDDESDLTITPARIRPAEQHRPRFTSIFEPESDDEDLAPLAGPAMLGDDDDEEFELKLDL</sequence>
<reference evidence="2" key="1">
    <citation type="submission" date="2020-03" db="EMBL/GenBank/DDBJ databases">
        <title>Site-based positive gene gene selection in Geosmithia morbida across the United States reveals a broad range of putative effectors and factors for local host and environmental adapation.</title>
        <authorList>
            <person name="Onufrak A."/>
            <person name="Murdoch R.W."/>
            <person name="Gazis R."/>
            <person name="Huff M."/>
            <person name="Staton M."/>
            <person name="Klingeman W."/>
            <person name="Hadziabdic D."/>
        </authorList>
    </citation>
    <scope>NUCLEOTIDE SEQUENCE</scope>
    <source>
        <strain evidence="2">1262</strain>
    </source>
</reference>
<dbReference type="OrthoDB" id="5327145at2759"/>
<feature type="region of interest" description="Disordered" evidence="1">
    <location>
        <begin position="133"/>
        <end position="185"/>
    </location>
</feature>
<feature type="compositionally biased region" description="Basic and acidic residues" evidence="1">
    <location>
        <begin position="1"/>
        <end position="12"/>
    </location>
</feature>
<dbReference type="Proteomes" id="UP000749293">
    <property type="component" value="Unassembled WGS sequence"/>
</dbReference>
<feature type="region of interest" description="Disordered" evidence="1">
    <location>
        <begin position="242"/>
        <end position="457"/>
    </location>
</feature>
<dbReference type="GeneID" id="55969516"/>
<keyword evidence="3" id="KW-1185">Reference proteome</keyword>
<feature type="compositionally biased region" description="Low complexity" evidence="1">
    <location>
        <begin position="314"/>
        <end position="327"/>
    </location>
</feature>
<evidence type="ECO:0000313" key="2">
    <source>
        <dbReference type="EMBL" id="KAF4120161.1"/>
    </source>
</evidence>
<evidence type="ECO:0000313" key="3">
    <source>
        <dbReference type="Proteomes" id="UP000749293"/>
    </source>
</evidence>
<feature type="region of interest" description="Disordered" evidence="1">
    <location>
        <begin position="1"/>
        <end position="89"/>
    </location>
</feature>
<feature type="compositionally biased region" description="Polar residues" evidence="1">
    <location>
        <begin position="63"/>
        <end position="75"/>
    </location>
</feature>
<feature type="compositionally biased region" description="Polar residues" evidence="1">
    <location>
        <begin position="381"/>
        <end position="394"/>
    </location>
</feature>
<accession>A0A9P4YRA5</accession>
<organism evidence="2 3">
    <name type="scientific">Geosmithia morbida</name>
    <dbReference type="NCBI Taxonomy" id="1094350"/>
    <lineage>
        <taxon>Eukaryota</taxon>
        <taxon>Fungi</taxon>
        <taxon>Dikarya</taxon>
        <taxon>Ascomycota</taxon>
        <taxon>Pezizomycotina</taxon>
        <taxon>Sordariomycetes</taxon>
        <taxon>Hypocreomycetidae</taxon>
        <taxon>Hypocreales</taxon>
        <taxon>Bionectriaceae</taxon>
        <taxon>Geosmithia</taxon>
    </lineage>
</organism>
<name>A0A9P4YRA5_9HYPO</name>
<feature type="compositionally biased region" description="Basic and acidic residues" evidence="1">
    <location>
        <begin position="263"/>
        <end position="275"/>
    </location>
</feature>
<comment type="caution">
    <text evidence="2">The sequence shown here is derived from an EMBL/GenBank/DDBJ whole genome shotgun (WGS) entry which is preliminary data.</text>
</comment>
<protein>
    <submittedName>
        <fullName evidence="2">Conserved hypothetical, protein</fullName>
    </submittedName>
</protein>
<feature type="compositionally biased region" description="Polar residues" evidence="1">
    <location>
        <begin position="340"/>
        <end position="364"/>
    </location>
</feature>
<dbReference type="EMBL" id="JAANYQ010000018">
    <property type="protein sequence ID" value="KAF4120161.1"/>
    <property type="molecule type" value="Genomic_DNA"/>
</dbReference>
<dbReference type="RefSeq" id="XP_035318813.1">
    <property type="nucleotide sequence ID" value="XM_035465264.1"/>
</dbReference>